<dbReference type="Pfam" id="PF05232">
    <property type="entry name" value="BTP"/>
    <property type="match status" value="2"/>
</dbReference>
<dbReference type="EMBL" id="CATVXE010000025">
    <property type="protein sequence ID" value="CAJ0695298.1"/>
    <property type="molecule type" value="Genomic_DNA"/>
</dbReference>
<keyword evidence="1" id="KW-1133">Transmembrane helix</keyword>
<dbReference type="Proteomes" id="UP001190002">
    <property type="component" value="Unassembled WGS sequence"/>
</dbReference>
<dbReference type="NCBIfam" id="NF033665">
    <property type="entry name" value="PACE_efflu_PCE"/>
    <property type="match status" value="1"/>
</dbReference>
<feature type="transmembrane region" description="Helical" evidence="1">
    <location>
        <begin position="46"/>
        <end position="64"/>
    </location>
</feature>
<proteinExistence type="predicted"/>
<dbReference type="EMBL" id="CAUDKV010000026">
    <property type="protein sequence ID" value="CAJ0895072.1"/>
    <property type="molecule type" value="Genomic_DNA"/>
</dbReference>
<dbReference type="RefSeq" id="WP_045219569.1">
    <property type="nucleotide sequence ID" value="NZ_BAAAEC010000011.1"/>
</dbReference>
<gene>
    <name evidence="5" type="ORF">NCTC10894_03339</name>
    <name evidence="4" type="ORF">R77569_04460</name>
    <name evidence="3" type="ORF">R77591_04397</name>
</gene>
<evidence type="ECO:0000313" key="3">
    <source>
        <dbReference type="EMBL" id="CAJ0695298.1"/>
    </source>
</evidence>
<feature type="transmembrane region" description="Helical" evidence="1">
    <location>
        <begin position="12"/>
        <end position="34"/>
    </location>
</feature>
<evidence type="ECO:0000313" key="4">
    <source>
        <dbReference type="EMBL" id="CAJ0895072.1"/>
    </source>
</evidence>
<organism evidence="3 7">
    <name type="scientific">Ralstonia mannitolilytica</name>
    <dbReference type="NCBI Taxonomy" id="105219"/>
    <lineage>
        <taxon>Bacteria</taxon>
        <taxon>Pseudomonadati</taxon>
        <taxon>Pseudomonadota</taxon>
        <taxon>Betaproteobacteria</taxon>
        <taxon>Burkholderiales</taxon>
        <taxon>Burkholderiaceae</taxon>
        <taxon>Ralstonia</taxon>
    </lineage>
</organism>
<dbReference type="KEGG" id="rmn:TK49_20470"/>
<accession>A0A0D5AVC8</accession>
<feature type="domain" description="Chlorhexidine efflux transporter" evidence="2">
    <location>
        <begin position="74"/>
        <end position="137"/>
    </location>
</feature>
<keyword evidence="1" id="KW-0472">Membrane</keyword>
<reference evidence="3 8" key="2">
    <citation type="submission" date="2023-07" db="EMBL/GenBank/DDBJ databases">
        <authorList>
            <person name="Peeters C."/>
        </authorList>
    </citation>
    <scope>NUCLEOTIDE SEQUENCE</scope>
    <source>
        <strain evidence="4 8">R-77569</strain>
        <strain evidence="3">R-77591</strain>
    </source>
</reference>
<evidence type="ECO:0000313" key="7">
    <source>
        <dbReference type="Proteomes" id="UP001190002"/>
    </source>
</evidence>
<dbReference type="OrthoDB" id="1631120at2"/>
<dbReference type="NCBIfam" id="NF033664">
    <property type="entry name" value="PACE_transport"/>
    <property type="match status" value="1"/>
</dbReference>
<protein>
    <submittedName>
        <fullName evidence="5">Predicted membrane protein</fullName>
    </submittedName>
</protein>
<dbReference type="Proteomes" id="UP000255008">
    <property type="component" value="Unassembled WGS sequence"/>
</dbReference>
<keyword evidence="1" id="KW-0812">Transmembrane</keyword>
<keyword evidence="8" id="KW-1185">Reference proteome</keyword>
<feature type="transmembrane region" description="Helical" evidence="1">
    <location>
        <begin position="114"/>
        <end position="131"/>
    </location>
</feature>
<dbReference type="GeneID" id="34793774"/>
<evidence type="ECO:0000259" key="2">
    <source>
        <dbReference type="Pfam" id="PF05232"/>
    </source>
</evidence>
<dbReference type="InterPro" id="IPR007896">
    <property type="entry name" value="BTP_bacteria"/>
</dbReference>
<dbReference type="AlphaFoldDB" id="A0A0D5AVC8"/>
<reference evidence="5 6" key="1">
    <citation type="submission" date="2018-06" db="EMBL/GenBank/DDBJ databases">
        <authorList>
            <consortium name="Pathogen Informatics"/>
            <person name="Doyle S."/>
        </authorList>
    </citation>
    <scope>NUCLEOTIDE SEQUENCE [LARGE SCALE GENOMIC DNA]</scope>
    <source>
        <strain evidence="5 6">NCTC10894</strain>
    </source>
</reference>
<feature type="transmembrane region" description="Helical" evidence="1">
    <location>
        <begin position="76"/>
        <end position="102"/>
    </location>
</feature>
<dbReference type="InterPro" id="IPR058208">
    <property type="entry name" value="PACE"/>
</dbReference>
<sequence length="145" mass="16866">MQVIQKTPAERLVHALTFELVAMLICAPLFSWLMDLPLAEMGVMTLMFAAVAMVWNMVFNAIFERVERRYRLSRTVILRVVHACLFEGGLVLMLVPLAAWWLDVGLWEAFVLDIGIMLLFLPYTFFFNLAYDHLRARWMARRVLA</sequence>
<dbReference type="EMBL" id="UGVE01000002">
    <property type="protein sequence ID" value="SUE35326.1"/>
    <property type="molecule type" value="Genomic_DNA"/>
</dbReference>
<evidence type="ECO:0000256" key="1">
    <source>
        <dbReference type="SAM" id="Phobius"/>
    </source>
</evidence>
<evidence type="ECO:0000313" key="5">
    <source>
        <dbReference type="EMBL" id="SUE35326.1"/>
    </source>
</evidence>
<evidence type="ECO:0000313" key="6">
    <source>
        <dbReference type="Proteomes" id="UP000255008"/>
    </source>
</evidence>
<dbReference type="Proteomes" id="UP001190452">
    <property type="component" value="Unassembled WGS sequence"/>
</dbReference>
<name>A0A0D5AVC8_9RALS</name>
<comment type="caution">
    <text evidence="3">The sequence shown here is derived from an EMBL/GenBank/DDBJ whole genome shotgun (WGS) entry which is preliminary data.</text>
</comment>
<evidence type="ECO:0000313" key="8">
    <source>
        <dbReference type="Proteomes" id="UP001190452"/>
    </source>
</evidence>
<feature type="domain" description="Chlorhexidine efflux transporter" evidence="2">
    <location>
        <begin position="6"/>
        <end position="69"/>
    </location>
</feature>